<name>A0ABX9PZ00_9GAMM</name>
<comment type="caution">
    <text evidence="13">The sequence shown here is derived from an EMBL/GenBank/DDBJ whole genome shotgun (WGS) entry which is preliminary data.</text>
</comment>
<dbReference type="InterPro" id="IPR010985">
    <property type="entry name" value="Ribbon_hlx_hlx"/>
</dbReference>
<dbReference type="Gene3D" id="1.20.5.550">
    <property type="entry name" value="Single Helix bin"/>
    <property type="match status" value="1"/>
</dbReference>
<dbReference type="GO" id="GO:0004657">
    <property type="term" value="F:proline dehydrogenase activity"/>
    <property type="evidence" value="ECO:0007669"/>
    <property type="project" value="UniProtKB-EC"/>
</dbReference>
<evidence type="ECO:0000259" key="11">
    <source>
        <dbReference type="Pfam" id="PF18327"/>
    </source>
</evidence>
<dbReference type="SUPFAM" id="SSF51730">
    <property type="entry name" value="FAD-linked oxidoreductase"/>
    <property type="match status" value="1"/>
</dbReference>
<keyword evidence="5" id="KW-0238">DNA-binding</keyword>
<dbReference type="InterPro" id="IPR005933">
    <property type="entry name" value="PutA_C"/>
</dbReference>
<dbReference type="EMBL" id="NSDJ01000001">
    <property type="protein sequence ID" value="RKF69237.1"/>
    <property type="molecule type" value="Genomic_DNA"/>
</dbReference>
<dbReference type="InterPro" id="IPR016162">
    <property type="entry name" value="Ald_DH_N"/>
</dbReference>
<feature type="active site" evidence="6">
    <location>
        <position position="888"/>
    </location>
</feature>
<keyword evidence="5" id="KW-0274">FAD</keyword>
<accession>A0ABX9PZ00</accession>
<dbReference type="InterPro" id="IPR016163">
    <property type="entry name" value="Ald_DH_C"/>
</dbReference>
<dbReference type="RefSeq" id="WP_120162751.1">
    <property type="nucleotide sequence ID" value="NZ_NSDJ01000001.1"/>
</dbReference>
<evidence type="ECO:0000313" key="14">
    <source>
        <dbReference type="Proteomes" id="UP000284853"/>
    </source>
</evidence>
<dbReference type="Pfam" id="PF14850">
    <property type="entry name" value="Pro_dh-DNA_bdg"/>
    <property type="match status" value="1"/>
</dbReference>
<dbReference type="SUPFAM" id="SSF53720">
    <property type="entry name" value="ALDH-like"/>
    <property type="match status" value="1"/>
</dbReference>
<dbReference type="Pfam" id="PF01619">
    <property type="entry name" value="Pro_dh"/>
    <property type="match status" value="1"/>
</dbReference>
<keyword evidence="5" id="KW-0642">Proline metabolism</keyword>
<dbReference type="InterPro" id="IPR016160">
    <property type="entry name" value="Ald_DH_CS_CYS"/>
</dbReference>
<protein>
    <recommendedName>
        <fullName evidence="5">Bifunctional protein PutA</fullName>
    </recommendedName>
    <domain>
        <recommendedName>
            <fullName evidence="5">Proline dehydrogenase</fullName>
            <ecNumber evidence="5">1.5.5.2</ecNumber>
        </recommendedName>
        <alternativeName>
            <fullName evidence="5">Proline oxidase</fullName>
        </alternativeName>
    </domain>
    <domain>
        <recommendedName>
            <fullName evidence="5">Delta-1-pyrroline-5-carboxylate dehydrogenase</fullName>
            <shortName evidence="5">P5C dehydrogenase</shortName>
            <ecNumber evidence="5">1.2.1.88</ecNumber>
        </recommendedName>
        <alternativeName>
            <fullName evidence="5">L-glutamate gamma-semialdehyde dehydrogenase</fullName>
        </alternativeName>
    </domain>
</protein>
<dbReference type="PANTHER" id="PTHR42862:SF1">
    <property type="entry name" value="DELTA-1-PYRROLINE-5-CARBOXYLATE DEHYDROGENASE 2, ISOFORM A-RELATED"/>
    <property type="match status" value="1"/>
</dbReference>
<dbReference type="InterPro" id="IPR013321">
    <property type="entry name" value="Arc_rbn_hlx_hlx"/>
</dbReference>
<dbReference type="PROSITE" id="PS00687">
    <property type="entry name" value="ALDEHYDE_DEHYDR_GLU"/>
    <property type="match status" value="1"/>
</dbReference>
<dbReference type="GeneID" id="302709737"/>
<dbReference type="NCBIfam" id="NF008869">
    <property type="entry name" value="PRK11904.1"/>
    <property type="match status" value="1"/>
</dbReference>
<evidence type="ECO:0000259" key="12">
    <source>
        <dbReference type="Pfam" id="PF21775"/>
    </source>
</evidence>
<comment type="function">
    <text evidence="5">Oxidizes proline to glutamate for use as a carbon and nitrogen source.</text>
</comment>
<dbReference type="InterPro" id="IPR048798">
    <property type="entry name" value="PutA_RHH"/>
</dbReference>
<comment type="similarity">
    <text evidence="7">Belongs to the aldehyde dehydrogenase family.</text>
</comment>
<feature type="domain" description="Aldehyde dehydrogenase" evidence="8">
    <location>
        <begin position="663"/>
        <end position="1110"/>
    </location>
</feature>
<evidence type="ECO:0000259" key="9">
    <source>
        <dbReference type="Pfam" id="PF01619"/>
    </source>
</evidence>
<dbReference type="InterPro" id="IPR041349">
    <property type="entry name" value="PRODH"/>
</dbReference>
<comment type="pathway">
    <text evidence="5">Amino-acid degradation; L-proline degradation into L-glutamate; L-glutamate from L-proline: step 1/2.</text>
</comment>
<dbReference type="Pfam" id="PF00171">
    <property type="entry name" value="Aldedh"/>
    <property type="match status" value="1"/>
</dbReference>
<dbReference type="Gene3D" id="3.20.20.220">
    <property type="match status" value="1"/>
</dbReference>
<dbReference type="NCBIfam" id="TIGR01238">
    <property type="entry name" value="D1pyr5carbox3"/>
    <property type="match status" value="1"/>
</dbReference>
<dbReference type="InterPro" id="IPR015590">
    <property type="entry name" value="Aldehyde_DH_dom"/>
</dbReference>
<evidence type="ECO:0000313" key="13">
    <source>
        <dbReference type="EMBL" id="RKF69237.1"/>
    </source>
</evidence>
<dbReference type="InterPro" id="IPR002872">
    <property type="entry name" value="Proline_DH_dom"/>
</dbReference>
<evidence type="ECO:0000256" key="2">
    <source>
        <dbReference type="ARBA" id="ARBA00023002"/>
    </source>
</evidence>
<sequence>MGMTTMGVKLDESTRDRLKEAALKIDRTPHWLIKQSIFSYLERLENGDALPEIPALNGATAGESDEAALPAVQETHQPFLDFAEQILPQSVSRSAITAAYRRPEPEAVSMLLEQARLPAPLGDAALKLAADIATKLRNQKSANGRAGMVQSLLQEFSLSSQEGVALMCLAEALLRIPDKPTRDALIRDKISNGNWHSHLGRSPSLFVNAATWGLLFTGKLVATHNEASLSTSLNRIIGKSGEPLIRKGVDMAMRLMGEQFVTGETIAEALANARKHEEKGFRYSYDMLGEAALTEKDAQAYLQSYQQAINAIGKASNGRGIYEGPGISIKLSALHPRYSRAQYERVMDELYPRLLSLTLLARSYDIGINIDAEEADRLEISLDLLEKLCFEPELAGWNGIGFVIQAYQKRCPMVIDYLTNLAQRSRRRLMIRLVKGAYWDSEIKRAQVEGLEDYPVYTRKVYTDVSYLACARKLLAVPNLIYPQFATHNAHTVAAIYQLAGNNYYPGQYEFQCLHGMGEPLYEQVVGKISEGKLNRPCRIYAPVGTHETLLAYLVRRLLENGANTSFVNRIADATLPIEELVADPVLAVEALAASEGQVGLPHPRIPLPRNLYGSSYGTARVNSAGLDMSSEHRLASLSSALLQSASHPVKAQPIIDAQTDDGEFLPVRNPAQNSDIVGYVREATEAEISRALDASAAAGAIWFATPPEERAAILQRGAELMEAQLQNLLGVLVREAGKTFNNAIAEVREAVDFLHYYAGQIREDFANDTHRPLGPVVCISPWNFPLAIFTGQIAAALAAGNSVLAKPAEQTPLIAALAVGILHEAGVPAGVLQLLPGQGETVGSQLVNDERVRGVLFTGSTDVAGILQRNIAGRLDPQGRPTPLIAETGGLNAMIVDSSALTEQVVTDVVASAFDSAGQRCSALRVLCIQDDVADHTLQMLRGAMAECRMGNPERLCTDIGPVIDAEAKAGIEKHIDAMRAKGRTVYQAAQEFAADQQEWPHGTFVKPTLIELESFDEMKKEIFGPVLHVVRYARQDLDKLIGQINAAGYGLTLGIHTRIDETIHRVTQQAHVGNMYVNRNMVGAVVGVQPFGGEGLSGTGPKAGGPLYLYRLLSSRPQDAVQQTLLRQDRELPLDTSVREALLAPHRALQQWATEQKHCEELVAVCERFAHTSQGGTLRTLPGPTGERNTYALLPRERVLALADNQEDALTQLAAVTATGCRILWPDAPLQRDLFNTLPKAVQERVDFTKDWQNDALVFDAVVYHGDADQLRELCQTIAQRSGPIISVQGFARGEDNILLERLLHERSLSVNTAAAGGNASLMTIG</sequence>
<organism evidence="13 14">
    <name type="scientific">Rahnella variigena</name>
    <dbReference type="NCBI Taxonomy" id="574964"/>
    <lineage>
        <taxon>Bacteria</taxon>
        <taxon>Pseudomonadati</taxon>
        <taxon>Pseudomonadota</taxon>
        <taxon>Gammaproteobacteria</taxon>
        <taxon>Enterobacterales</taxon>
        <taxon>Yersiniaceae</taxon>
        <taxon>Rahnella</taxon>
    </lineage>
</organism>
<dbReference type="InterPro" id="IPR024082">
    <property type="entry name" value="PRODH_PutA_dom_II"/>
</dbReference>
<dbReference type="Pfam" id="PF21775">
    <property type="entry name" value="PutA_1st"/>
    <property type="match status" value="1"/>
</dbReference>
<evidence type="ECO:0000259" key="10">
    <source>
        <dbReference type="Pfam" id="PF14850"/>
    </source>
</evidence>
<dbReference type="Gene3D" id="3.40.309.10">
    <property type="entry name" value="Aldehyde Dehydrogenase, Chain A, domain 2"/>
    <property type="match status" value="1"/>
</dbReference>
<feature type="domain" description="Proline dehydrogenase" evidence="9">
    <location>
        <begin position="269"/>
        <end position="570"/>
    </location>
</feature>
<dbReference type="CDD" id="cd07125">
    <property type="entry name" value="ALDH_PutA-P5CDH"/>
    <property type="match status" value="1"/>
</dbReference>
<feature type="domain" description="Proline utilization A proline dehydrogenase N-terminal" evidence="11">
    <location>
        <begin position="90"/>
        <end position="137"/>
    </location>
</feature>
<keyword evidence="14" id="KW-1185">Reference proteome</keyword>
<dbReference type="Gene3D" id="3.40.605.10">
    <property type="entry name" value="Aldehyde Dehydrogenase, Chain A, domain 1"/>
    <property type="match status" value="1"/>
</dbReference>
<dbReference type="SUPFAM" id="SSF81935">
    <property type="entry name" value="N-terminal domain of bifunctional PutA protein"/>
    <property type="match status" value="1"/>
</dbReference>
<dbReference type="InterPro" id="IPR029510">
    <property type="entry name" value="Ald_DH_CS_GLU"/>
</dbReference>
<dbReference type="InterPro" id="IPR029041">
    <property type="entry name" value="FAD-linked_oxidoreductase-like"/>
</dbReference>
<dbReference type="EC" id="1.2.1.88" evidence="5"/>
<dbReference type="Gene3D" id="1.10.1220.10">
    <property type="entry name" value="Met repressor-like"/>
    <property type="match status" value="1"/>
</dbReference>
<evidence type="ECO:0000256" key="5">
    <source>
        <dbReference type="PIRNR" id="PIRNR000197"/>
    </source>
</evidence>
<dbReference type="PIRSF" id="PIRSF000197">
    <property type="entry name" value="Bifunct_PutA"/>
    <property type="match status" value="1"/>
</dbReference>
<comment type="cofactor">
    <cofactor evidence="5">
        <name>FAD</name>
        <dbReference type="ChEBI" id="CHEBI:57692"/>
    </cofactor>
</comment>
<dbReference type="CDD" id="cd21631">
    <property type="entry name" value="RHH_CopG_NikR-like"/>
    <property type="match status" value="1"/>
</dbReference>
<keyword evidence="5" id="KW-0804">Transcription</keyword>
<feature type="domain" description="PutA RHH" evidence="12">
    <location>
        <begin position="11"/>
        <end position="43"/>
    </location>
</feature>
<evidence type="ECO:0000256" key="4">
    <source>
        <dbReference type="ARBA" id="ARBA00048142"/>
    </source>
</evidence>
<dbReference type="InterPro" id="IPR050485">
    <property type="entry name" value="Proline_metab_enzyme"/>
</dbReference>
<comment type="pathway">
    <text evidence="1 5">Amino-acid degradation; L-proline degradation into L-glutamate; L-glutamate from L-proline: step 2/2.</text>
</comment>
<dbReference type="Pfam" id="PF18327">
    <property type="entry name" value="PRODH"/>
    <property type="match status" value="1"/>
</dbReference>
<dbReference type="PANTHER" id="PTHR42862">
    <property type="entry name" value="DELTA-1-PYRROLINE-5-CARBOXYLATE DEHYDROGENASE 1, ISOFORM A-RELATED"/>
    <property type="match status" value="1"/>
</dbReference>
<keyword evidence="2 5" id="KW-0560">Oxidoreductase</keyword>
<proteinExistence type="inferred from homology"/>
<evidence type="ECO:0000256" key="6">
    <source>
        <dbReference type="PROSITE-ProRule" id="PRU10007"/>
    </source>
</evidence>
<keyword evidence="5" id="KW-0805">Transcription regulation</keyword>
<dbReference type="InterPro" id="IPR024090">
    <property type="entry name" value="PRODH_PutA_dom_I"/>
</dbReference>
<comment type="similarity">
    <text evidence="5">In the N-terminal section; belongs to the proline dehydrogenase family.</text>
</comment>
<dbReference type="Gene3D" id="1.20.5.460">
    <property type="entry name" value="Single helix bin"/>
    <property type="match status" value="1"/>
</dbReference>
<feature type="domain" description="Proline dehydrogenase PutA" evidence="10">
    <location>
        <begin position="149"/>
        <end position="260"/>
    </location>
</feature>
<dbReference type="EC" id="1.5.5.2" evidence="5"/>
<evidence type="ECO:0000256" key="1">
    <source>
        <dbReference type="ARBA" id="ARBA00004786"/>
    </source>
</evidence>
<dbReference type="InterPro" id="IPR025703">
    <property type="entry name" value="Bifunct_PutA"/>
</dbReference>
<evidence type="ECO:0000259" key="8">
    <source>
        <dbReference type="Pfam" id="PF00171"/>
    </source>
</evidence>
<reference evidence="13 14" key="1">
    <citation type="submission" date="2017-08" db="EMBL/GenBank/DDBJ databases">
        <title>Comparative genomics of bacteria isolated from necrotic lesions of AOD affected trees.</title>
        <authorList>
            <person name="Doonan J."/>
            <person name="Denman S."/>
            <person name="Mcdonald J.E."/>
        </authorList>
    </citation>
    <scope>NUCLEOTIDE SEQUENCE [LARGE SCALE GENOMIC DNA]</scope>
    <source>
        <strain evidence="13 14">CIP 105588</strain>
    </source>
</reference>
<keyword evidence="3 5" id="KW-0520">NAD</keyword>
<comment type="catalytic activity">
    <reaction evidence="4 5">
        <text>L-glutamate 5-semialdehyde + NAD(+) + H2O = L-glutamate + NADH + 2 H(+)</text>
        <dbReference type="Rhea" id="RHEA:30235"/>
        <dbReference type="ChEBI" id="CHEBI:15377"/>
        <dbReference type="ChEBI" id="CHEBI:15378"/>
        <dbReference type="ChEBI" id="CHEBI:29985"/>
        <dbReference type="ChEBI" id="CHEBI:57540"/>
        <dbReference type="ChEBI" id="CHEBI:57945"/>
        <dbReference type="ChEBI" id="CHEBI:58066"/>
        <dbReference type="EC" id="1.2.1.88"/>
    </reaction>
</comment>
<dbReference type="PROSITE" id="PS00070">
    <property type="entry name" value="ALDEHYDE_DEHYDR_CYS"/>
    <property type="match status" value="1"/>
</dbReference>
<gene>
    <name evidence="13" type="primary">putA</name>
    <name evidence="13" type="ORF">CKQ54_13050</name>
</gene>
<evidence type="ECO:0000256" key="3">
    <source>
        <dbReference type="ARBA" id="ARBA00023027"/>
    </source>
</evidence>
<dbReference type="InterPro" id="IPR016161">
    <property type="entry name" value="Ald_DH/histidinol_DH"/>
</dbReference>
<comment type="similarity">
    <text evidence="5">In the C-terminal section; belongs to the aldehyde dehydrogenase family.</text>
</comment>
<evidence type="ECO:0000256" key="7">
    <source>
        <dbReference type="RuleBase" id="RU003345"/>
    </source>
</evidence>
<keyword evidence="5" id="KW-0678">Repressor</keyword>
<dbReference type="GO" id="GO:0003842">
    <property type="term" value="F:L-glutamate gamma-semialdehyde dehydrogenase activity"/>
    <property type="evidence" value="ECO:0007669"/>
    <property type="project" value="UniProtKB-EC"/>
</dbReference>
<comment type="catalytic activity">
    <reaction evidence="5">
        <text>L-proline + a quinone = (S)-1-pyrroline-5-carboxylate + a quinol + H(+)</text>
        <dbReference type="Rhea" id="RHEA:23784"/>
        <dbReference type="ChEBI" id="CHEBI:15378"/>
        <dbReference type="ChEBI" id="CHEBI:17388"/>
        <dbReference type="ChEBI" id="CHEBI:24646"/>
        <dbReference type="ChEBI" id="CHEBI:60039"/>
        <dbReference type="ChEBI" id="CHEBI:132124"/>
        <dbReference type="EC" id="1.5.5.2"/>
    </reaction>
</comment>
<dbReference type="SUPFAM" id="SSF47598">
    <property type="entry name" value="Ribbon-helix-helix"/>
    <property type="match status" value="1"/>
</dbReference>
<keyword evidence="5" id="KW-0285">Flavoprotein</keyword>
<dbReference type="InterPro" id="IPR024089">
    <property type="entry name" value="PRODH_PutA_dom_I/II"/>
</dbReference>
<dbReference type="Proteomes" id="UP000284853">
    <property type="component" value="Unassembled WGS sequence"/>
</dbReference>
<dbReference type="NCBIfam" id="NF008772">
    <property type="entry name" value="PRK11809.1"/>
    <property type="match status" value="1"/>
</dbReference>